<proteinExistence type="predicted"/>
<keyword evidence="1" id="KW-0472">Membrane</keyword>
<sequence>MATMEPIAQLANQYMEEFEELKKQTLTLGDTLSVKAQQYQQELNQLQPVINQQKDELISTLQDQSELSGVDKAKMTATFTWTGVMLAGMGVGFILSKYALAPVLSLFISGFLATIAAYAVLPALAYYYFAGPVEGDSKELDAYRRHCLLGVAIAEGALNGLLFCQRVIPGLPPPASLTAFAIGIGSQAGSTFIGNDRTKLMAVTLGGALGADMAMGIATGLSAGFLMLALLYTAVGFVILQVYLKKGNSEAATHIYQLAFLVAVVYSQGFVYSLFSVDASQASE</sequence>
<comment type="caution">
    <text evidence="2">The sequence shown here is derived from an EMBL/GenBank/DDBJ whole genome shotgun (WGS) entry which is preliminary data.</text>
</comment>
<dbReference type="InterPro" id="IPR008574">
    <property type="entry name" value="Nematodes_ZYG-11_interact"/>
</dbReference>
<keyword evidence="1" id="KW-1133">Transmembrane helix</keyword>
<feature type="transmembrane region" description="Helical" evidence="1">
    <location>
        <begin position="79"/>
        <end position="100"/>
    </location>
</feature>
<dbReference type="AlphaFoldDB" id="A0A0B2VW35"/>
<dbReference type="OMA" id="ITCHYIN"/>
<dbReference type="Pfam" id="PF05884">
    <property type="entry name" value="ZYG-11_interact"/>
    <property type="match status" value="1"/>
</dbReference>
<gene>
    <name evidence="2" type="ORF">Tcan_08457</name>
</gene>
<reference evidence="2 3" key="1">
    <citation type="submission" date="2014-11" db="EMBL/GenBank/DDBJ databases">
        <title>Genetic blueprint of the zoonotic pathogen Toxocara canis.</title>
        <authorList>
            <person name="Zhu X.-Q."/>
            <person name="Korhonen P.K."/>
            <person name="Cai H."/>
            <person name="Young N.D."/>
            <person name="Nejsum P."/>
            <person name="von Samson-Himmelstjerna G."/>
            <person name="Boag P.R."/>
            <person name="Tan P."/>
            <person name="Li Q."/>
            <person name="Min J."/>
            <person name="Yang Y."/>
            <person name="Wang X."/>
            <person name="Fang X."/>
            <person name="Hall R.S."/>
            <person name="Hofmann A."/>
            <person name="Sternberg P.W."/>
            <person name="Jex A.R."/>
            <person name="Gasser R.B."/>
        </authorList>
    </citation>
    <scope>NUCLEOTIDE SEQUENCE [LARGE SCALE GENOMIC DNA]</scope>
    <source>
        <strain evidence="2">PN_DK_2014</strain>
    </source>
</reference>
<feature type="transmembrane region" description="Helical" evidence="1">
    <location>
        <begin position="106"/>
        <end position="128"/>
    </location>
</feature>
<dbReference type="OrthoDB" id="5865729at2759"/>
<evidence type="ECO:0000313" key="2">
    <source>
        <dbReference type="EMBL" id="KHN85639.1"/>
    </source>
</evidence>
<protein>
    <recommendedName>
        <fullName evidence="4">Transmembrane protein</fullName>
    </recommendedName>
</protein>
<dbReference type="STRING" id="6265.A0A0B2VW35"/>
<evidence type="ECO:0008006" key="4">
    <source>
        <dbReference type="Google" id="ProtNLM"/>
    </source>
</evidence>
<feature type="transmembrane region" description="Helical" evidence="1">
    <location>
        <begin position="224"/>
        <end position="243"/>
    </location>
</feature>
<keyword evidence="3" id="KW-1185">Reference proteome</keyword>
<name>A0A0B2VW35_TOXCA</name>
<dbReference type="PANTHER" id="PTHR31176">
    <property type="entry name" value="MFS DOMAIN-CONTAINING PROTEIN-RELATED"/>
    <property type="match status" value="1"/>
</dbReference>
<accession>A0A0B2VW35</accession>
<dbReference type="Proteomes" id="UP000031036">
    <property type="component" value="Unassembled WGS sequence"/>
</dbReference>
<keyword evidence="1" id="KW-0812">Transmembrane</keyword>
<organism evidence="2 3">
    <name type="scientific">Toxocara canis</name>
    <name type="common">Canine roundworm</name>
    <dbReference type="NCBI Taxonomy" id="6265"/>
    <lineage>
        <taxon>Eukaryota</taxon>
        <taxon>Metazoa</taxon>
        <taxon>Ecdysozoa</taxon>
        <taxon>Nematoda</taxon>
        <taxon>Chromadorea</taxon>
        <taxon>Rhabditida</taxon>
        <taxon>Spirurina</taxon>
        <taxon>Ascaridomorpha</taxon>
        <taxon>Ascaridoidea</taxon>
        <taxon>Toxocaridae</taxon>
        <taxon>Toxocara</taxon>
    </lineage>
</organism>
<dbReference type="PANTHER" id="PTHR31176:SF1">
    <property type="entry name" value="MFS DOMAIN-CONTAINING PROTEIN-RELATED"/>
    <property type="match status" value="1"/>
</dbReference>
<evidence type="ECO:0000313" key="3">
    <source>
        <dbReference type="Proteomes" id="UP000031036"/>
    </source>
</evidence>
<evidence type="ECO:0000256" key="1">
    <source>
        <dbReference type="SAM" id="Phobius"/>
    </source>
</evidence>
<dbReference type="EMBL" id="JPKZ01000752">
    <property type="protein sequence ID" value="KHN85639.1"/>
    <property type="molecule type" value="Genomic_DNA"/>
</dbReference>
<feature type="transmembrane region" description="Helical" evidence="1">
    <location>
        <begin position="255"/>
        <end position="275"/>
    </location>
</feature>